<dbReference type="InterPro" id="IPR036388">
    <property type="entry name" value="WH-like_DNA-bd_sf"/>
</dbReference>
<dbReference type="EMBL" id="QVOD01000003">
    <property type="protein sequence ID" value="RFT68048.1"/>
    <property type="molecule type" value="Genomic_DNA"/>
</dbReference>
<evidence type="ECO:0000313" key="8">
    <source>
        <dbReference type="EMBL" id="RFT68048.1"/>
    </source>
</evidence>
<keyword evidence="3" id="KW-0731">Sigma factor</keyword>
<evidence type="ECO:0000259" key="6">
    <source>
        <dbReference type="Pfam" id="PF08281"/>
    </source>
</evidence>
<dbReference type="Proteomes" id="UP000264294">
    <property type="component" value="Unassembled WGS sequence"/>
</dbReference>
<dbReference type="Pfam" id="PF04542">
    <property type="entry name" value="Sigma70_r2"/>
    <property type="match status" value="1"/>
</dbReference>
<comment type="similarity">
    <text evidence="1">Belongs to the sigma-70 factor family. ECF subfamily.</text>
</comment>
<evidence type="ECO:0000256" key="3">
    <source>
        <dbReference type="ARBA" id="ARBA00023082"/>
    </source>
</evidence>
<dbReference type="NCBIfam" id="TIGR02937">
    <property type="entry name" value="sigma70-ECF"/>
    <property type="match status" value="1"/>
</dbReference>
<evidence type="ECO:0000313" key="9">
    <source>
        <dbReference type="Proteomes" id="UP000029389"/>
    </source>
</evidence>
<dbReference type="GO" id="GO:0016987">
    <property type="term" value="F:sigma factor activity"/>
    <property type="evidence" value="ECO:0007669"/>
    <property type="project" value="UniProtKB-KW"/>
</dbReference>
<keyword evidence="10" id="KW-1185">Reference proteome</keyword>
<feature type="domain" description="RNA polymerase sigma factor 70 region 4 type 2" evidence="6">
    <location>
        <begin position="117"/>
        <end position="167"/>
    </location>
</feature>
<dbReference type="PATRIC" id="fig|1405.8.peg.1871"/>
<dbReference type="SUPFAM" id="SSF88659">
    <property type="entry name" value="Sigma3 and sigma4 domains of RNA polymerase sigma factors"/>
    <property type="match status" value="1"/>
</dbReference>
<evidence type="ECO:0000256" key="4">
    <source>
        <dbReference type="ARBA" id="ARBA00023163"/>
    </source>
</evidence>
<reference evidence="7 9" key="1">
    <citation type="submission" date="2014-04" db="EMBL/GenBank/DDBJ databases">
        <authorList>
            <person name="Bishop-Lilly K.A."/>
            <person name="Broomall S.M."/>
            <person name="Chain P.S."/>
            <person name="Chertkov O."/>
            <person name="Coyne S.R."/>
            <person name="Daligault H.E."/>
            <person name="Davenport K.W."/>
            <person name="Erkkila T."/>
            <person name="Frey K.G."/>
            <person name="Gibbons H.S."/>
            <person name="Gu W."/>
            <person name="Jaissle J."/>
            <person name="Johnson S.L."/>
            <person name="Koroleva G.I."/>
            <person name="Ladner J.T."/>
            <person name="Lo C.-C."/>
            <person name="Minogue T.D."/>
            <person name="Munk C."/>
            <person name="Palacios G.F."/>
            <person name="Redden C.L."/>
            <person name="Rosenzweig C.N."/>
            <person name="Scholz M.B."/>
            <person name="Teshima H."/>
            <person name="Xu Y."/>
        </authorList>
    </citation>
    <scope>NUCLEOTIDE SEQUENCE [LARGE SCALE GENOMIC DNA]</scope>
    <source>
        <strain evidence="7 9">BHP</strain>
    </source>
</reference>
<keyword evidence="2" id="KW-0805">Transcription regulation</keyword>
<protein>
    <submittedName>
        <fullName evidence="7 8">RNA polymerase sigma factor</fullName>
    </submittedName>
</protein>
<organism evidence="7 9">
    <name type="scientific">Bacillus clarus</name>
    <dbReference type="NCBI Taxonomy" id="2338372"/>
    <lineage>
        <taxon>Bacteria</taxon>
        <taxon>Bacillati</taxon>
        <taxon>Bacillota</taxon>
        <taxon>Bacilli</taxon>
        <taxon>Bacillales</taxon>
        <taxon>Bacillaceae</taxon>
        <taxon>Bacillus</taxon>
        <taxon>Bacillus cereus group</taxon>
    </lineage>
</organism>
<dbReference type="GO" id="GO:0006352">
    <property type="term" value="P:DNA-templated transcription initiation"/>
    <property type="evidence" value="ECO:0007669"/>
    <property type="project" value="InterPro"/>
</dbReference>
<dbReference type="PANTHER" id="PTHR43133:SF62">
    <property type="entry name" value="RNA POLYMERASE SIGMA FACTOR SIGZ"/>
    <property type="match status" value="1"/>
</dbReference>
<dbReference type="InterPro" id="IPR013249">
    <property type="entry name" value="RNA_pol_sigma70_r4_t2"/>
</dbReference>
<dbReference type="Gene3D" id="1.10.10.10">
    <property type="entry name" value="Winged helix-like DNA-binding domain superfamily/Winged helix DNA-binding domain"/>
    <property type="match status" value="1"/>
</dbReference>
<dbReference type="PANTHER" id="PTHR43133">
    <property type="entry name" value="RNA POLYMERASE ECF-TYPE SIGMA FACTO"/>
    <property type="match status" value="1"/>
</dbReference>
<dbReference type="Proteomes" id="UP000029389">
    <property type="component" value="Unassembled WGS sequence"/>
</dbReference>
<keyword evidence="4" id="KW-0804">Transcription</keyword>
<dbReference type="STRING" id="1405.B7492_24880"/>
<dbReference type="InterPro" id="IPR013325">
    <property type="entry name" value="RNA_pol_sigma_r2"/>
</dbReference>
<dbReference type="Pfam" id="PF08281">
    <property type="entry name" value="Sigma70_r4_2"/>
    <property type="match status" value="1"/>
</dbReference>
<dbReference type="InterPro" id="IPR013324">
    <property type="entry name" value="RNA_pol_sigma_r3/r4-like"/>
</dbReference>
<evidence type="ECO:0000259" key="5">
    <source>
        <dbReference type="Pfam" id="PF04542"/>
    </source>
</evidence>
<name>A0A090YKN6_9BACI</name>
<proteinExistence type="inferred from homology"/>
<dbReference type="AlphaFoldDB" id="A0A090YKN6"/>
<dbReference type="InterPro" id="IPR007627">
    <property type="entry name" value="RNA_pol_sigma70_r2"/>
</dbReference>
<dbReference type="InterPro" id="IPR014284">
    <property type="entry name" value="RNA_pol_sigma-70_dom"/>
</dbReference>
<dbReference type="InterPro" id="IPR039425">
    <property type="entry name" value="RNA_pol_sigma-70-like"/>
</dbReference>
<dbReference type="SUPFAM" id="SSF88946">
    <property type="entry name" value="Sigma2 domain of RNA polymerase sigma factors"/>
    <property type="match status" value="1"/>
</dbReference>
<sequence length="181" mass="21674">MAQIGIEEELMLAYQSGDKQAGEKLYVLIKPALYTFLYRFNRDEQLSIDLVQDTFLTLERKKHMYELEKGKIKTYLFQIGYRLMINKLNRRKKWRTLLPFLVPIQENEFSHEDWLTVREAILKVPEEQRAVLILSYYHDMQQKEIAEILNIPIGTVKSRLYNGMKKLKQLLEVDEIERKSF</sequence>
<dbReference type="eggNOG" id="COG1595">
    <property type="taxonomic scope" value="Bacteria"/>
</dbReference>
<evidence type="ECO:0000256" key="1">
    <source>
        <dbReference type="ARBA" id="ARBA00010641"/>
    </source>
</evidence>
<reference evidence="8 10" key="2">
    <citation type="submission" date="2018-08" db="EMBL/GenBank/DDBJ databases">
        <title>Bacillus clarus sp. nov. strain PS00077A.</title>
        <authorList>
            <person name="Mendez Acevedo M."/>
            <person name="Carroll L."/>
            <person name="Mukherjee M."/>
            <person name="Wiedmann M."/>
            <person name="Kovac J."/>
        </authorList>
    </citation>
    <scope>NUCLEOTIDE SEQUENCE [LARGE SCALE GENOMIC DNA]</scope>
    <source>
        <strain evidence="8 10">PS00077A</strain>
    </source>
</reference>
<dbReference type="RefSeq" id="WP_042980339.1">
    <property type="nucleotide sequence ID" value="NZ_JMQC01000008.1"/>
</dbReference>
<comment type="caution">
    <text evidence="7">The sequence shown here is derived from an EMBL/GenBank/DDBJ whole genome shotgun (WGS) entry which is preliminary data.</text>
</comment>
<gene>
    <name evidence="8" type="ORF">D0U04_04010</name>
    <name evidence="7" type="ORF">DJ93_1678</name>
</gene>
<evidence type="ECO:0000256" key="2">
    <source>
        <dbReference type="ARBA" id="ARBA00023015"/>
    </source>
</evidence>
<dbReference type="EMBL" id="JMQC01000008">
    <property type="protein sequence ID" value="KFM98472.1"/>
    <property type="molecule type" value="Genomic_DNA"/>
</dbReference>
<dbReference type="Gene3D" id="1.10.1740.10">
    <property type="match status" value="1"/>
</dbReference>
<feature type="domain" description="RNA polymerase sigma-70 region 2" evidence="5">
    <location>
        <begin position="29"/>
        <end position="92"/>
    </location>
</feature>
<evidence type="ECO:0000313" key="10">
    <source>
        <dbReference type="Proteomes" id="UP000264294"/>
    </source>
</evidence>
<evidence type="ECO:0000313" key="7">
    <source>
        <dbReference type="EMBL" id="KFM98472.1"/>
    </source>
</evidence>
<dbReference type="CDD" id="cd06171">
    <property type="entry name" value="Sigma70_r4"/>
    <property type="match status" value="1"/>
</dbReference>
<dbReference type="GO" id="GO:0003677">
    <property type="term" value="F:DNA binding"/>
    <property type="evidence" value="ECO:0007669"/>
    <property type="project" value="InterPro"/>
</dbReference>
<accession>A0A090YKN6</accession>